<dbReference type="Proteomes" id="UP000016462">
    <property type="component" value="Unassembled WGS sequence"/>
</dbReference>
<protein>
    <recommendedName>
        <fullName evidence="4">VanZ-like domain-containing protein</fullName>
    </recommendedName>
</protein>
<dbReference type="EMBL" id="ASHR01000035">
    <property type="protein sequence ID" value="ERG63297.1"/>
    <property type="molecule type" value="Genomic_DNA"/>
</dbReference>
<keyword evidence="1" id="KW-0812">Transmembrane</keyword>
<evidence type="ECO:0000256" key="1">
    <source>
        <dbReference type="SAM" id="Phobius"/>
    </source>
</evidence>
<accession>U1LMY9</accession>
<evidence type="ECO:0000313" key="2">
    <source>
        <dbReference type="EMBL" id="ERG63297.1"/>
    </source>
</evidence>
<dbReference type="AlphaFoldDB" id="U1LMY9"/>
<gene>
    <name evidence="2" type="ORF">L332_02365</name>
</gene>
<dbReference type="RefSeq" id="WP_021011538.1">
    <property type="nucleotide sequence ID" value="NZ_ASHR01000035.1"/>
</dbReference>
<comment type="caution">
    <text evidence="2">The sequence shown here is derived from an EMBL/GenBank/DDBJ whole genome shotgun (WGS) entry which is preliminary data.</text>
</comment>
<keyword evidence="1" id="KW-0472">Membrane</keyword>
<name>U1LMY9_9MICO</name>
<dbReference type="PANTHER" id="PTHR28008">
    <property type="entry name" value="DOMAIN PROTEIN, PUTATIVE (AFU_ORTHOLOGUE AFUA_3G10980)-RELATED"/>
    <property type="match status" value="1"/>
</dbReference>
<keyword evidence="1" id="KW-1133">Transmembrane helix</keyword>
<evidence type="ECO:0008006" key="4">
    <source>
        <dbReference type="Google" id="ProtNLM"/>
    </source>
</evidence>
<dbReference type="PANTHER" id="PTHR28008:SF1">
    <property type="entry name" value="DOMAIN PROTEIN, PUTATIVE (AFU_ORTHOLOGUE AFUA_3G10980)-RELATED"/>
    <property type="match status" value="1"/>
</dbReference>
<proteinExistence type="predicted"/>
<organism evidence="2 3">
    <name type="scientific">Agrococcus pavilionensis RW1</name>
    <dbReference type="NCBI Taxonomy" id="1330458"/>
    <lineage>
        <taxon>Bacteria</taxon>
        <taxon>Bacillati</taxon>
        <taxon>Actinomycetota</taxon>
        <taxon>Actinomycetes</taxon>
        <taxon>Micrococcales</taxon>
        <taxon>Microbacteriaceae</taxon>
        <taxon>Agrococcus</taxon>
    </lineage>
</organism>
<sequence>MSATTWRRTITVLFALALVAQLVVLYVPDPPSDIPAPPGSDKLVHFAVFAAPALLGVLAGLRPLWLGAALAAHAVLSEVVQHLLLPGRSGDAWDALADLAGVAVGLAVGWLARRSASGTLGARDRDPRHPAR</sequence>
<evidence type="ECO:0000313" key="3">
    <source>
        <dbReference type="Proteomes" id="UP000016462"/>
    </source>
</evidence>
<feature type="transmembrane region" description="Helical" evidence="1">
    <location>
        <begin position="49"/>
        <end position="71"/>
    </location>
</feature>
<reference evidence="2 3" key="1">
    <citation type="journal article" date="2013" name="Genome Announc.">
        <title>First draft genome sequence from a member of the genus agrococcus, isolated from modern microbialites.</title>
        <authorList>
            <person name="White R.A.III."/>
            <person name="Grassa C.J."/>
            <person name="Suttle C.A."/>
        </authorList>
    </citation>
    <scope>NUCLEOTIDE SEQUENCE [LARGE SCALE GENOMIC DNA]</scope>
    <source>
        <strain evidence="2 3">RW1</strain>
    </source>
</reference>
<keyword evidence="3" id="KW-1185">Reference proteome</keyword>